<evidence type="ECO:0000256" key="8">
    <source>
        <dbReference type="ARBA" id="ARBA00023139"/>
    </source>
</evidence>
<dbReference type="PANTHER" id="PTHR30582:SF2">
    <property type="entry name" value="L,D-TRANSPEPTIDASE YCIB-RELATED"/>
    <property type="match status" value="1"/>
</dbReference>
<dbReference type="Pfam" id="PF17964">
    <property type="entry name" value="Big_10"/>
    <property type="match status" value="1"/>
</dbReference>
<dbReference type="GO" id="GO:0016746">
    <property type="term" value="F:acyltransferase activity"/>
    <property type="evidence" value="ECO:0007669"/>
    <property type="project" value="UniProtKB-KW"/>
</dbReference>
<evidence type="ECO:0000256" key="1">
    <source>
        <dbReference type="ARBA" id="ARBA00004752"/>
    </source>
</evidence>
<dbReference type="Gene3D" id="2.60.40.3780">
    <property type="match status" value="1"/>
</dbReference>
<dbReference type="InterPro" id="IPR041280">
    <property type="entry name" value="Big_10"/>
</dbReference>
<evidence type="ECO:0000256" key="14">
    <source>
        <dbReference type="SAM" id="MobiDB-lite"/>
    </source>
</evidence>
<feature type="active site" description="Nucleophile" evidence="13">
    <location>
        <position position="403"/>
    </location>
</feature>
<dbReference type="KEGG" id="srn:A4G23_04026"/>
<keyword evidence="10" id="KW-0012">Acyltransferase</keyword>
<dbReference type="PATRIC" id="fig|285473.5.peg.4225"/>
<dbReference type="EC" id="2.-.-.-" evidence="16"/>
<evidence type="ECO:0000256" key="3">
    <source>
        <dbReference type="ARBA" id="ARBA00022679"/>
    </source>
</evidence>
<dbReference type="CDD" id="cd13432">
    <property type="entry name" value="LDT_IgD_like_2"/>
    <property type="match status" value="1"/>
</dbReference>
<comment type="pathway">
    <text evidence="1 13">Cell wall biogenesis; peptidoglycan biosynthesis.</text>
</comment>
<dbReference type="GO" id="GO:0071972">
    <property type="term" value="F:peptidoglycan L,D-transpeptidase activity"/>
    <property type="evidence" value="ECO:0007669"/>
    <property type="project" value="TreeGrafter"/>
</dbReference>
<organism evidence="16 17">
    <name type="scientific">Streptomyces rubrolavendulae</name>
    <dbReference type="NCBI Taxonomy" id="285473"/>
    <lineage>
        <taxon>Bacteria</taxon>
        <taxon>Bacillati</taxon>
        <taxon>Actinomycetota</taxon>
        <taxon>Actinomycetes</taxon>
        <taxon>Kitasatosporales</taxon>
        <taxon>Streptomycetaceae</taxon>
        <taxon>Streptomyces</taxon>
    </lineage>
</organism>
<evidence type="ECO:0000256" key="4">
    <source>
        <dbReference type="ARBA" id="ARBA00022729"/>
    </source>
</evidence>
<evidence type="ECO:0000256" key="7">
    <source>
        <dbReference type="ARBA" id="ARBA00023136"/>
    </source>
</evidence>
<evidence type="ECO:0000256" key="12">
    <source>
        <dbReference type="ARBA" id="ARBA00060592"/>
    </source>
</evidence>
<feature type="domain" description="L,D-TPase catalytic" evidence="15">
    <location>
        <begin position="299"/>
        <end position="434"/>
    </location>
</feature>
<evidence type="ECO:0000313" key="16">
    <source>
        <dbReference type="EMBL" id="AOT61148.1"/>
    </source>
</evidence>
<dbReference type="GO" id="GO:0071555">
    <property type="term" value="P:cell wall organization"/>
    <property type="evidence" value="ECO:0007669"/>
    <property type="project" value="UniProtKB-UniRule"/>
</dbReference>
<keyword evidence="5 13" id="KW-0133">Cell shape</keyword>
<evidence type="ECO:0000256" key="9">
    <source>
        <dbReference type="ARBA" id="ARBA00023288"/>
    </source>
</evidence>
<proteinExistence type="predicted"/>
<accession>A0A1D8G6X2</accession>
<dbReference type="Gene3D" id="2.60.40.3710">
    <property type="match status" value="1"/>
</dbReference>
<feature type="compositionally biased region" description="Gly residues" evidence="14">
    <location>
        <begin position="1"/>
        <end position="10"/>
    </location>
</feature>
<keyword evidence="4" id="KW-0732">Signal</keyword>
<dbReference type="Pfam" id="PF03734">
    <property type="entry name" value="YkuD"/>
    <property type="match status" value="1"/>
</dbReference>
<keyword evidence="11 13" id="KW-0961">Cell wall biogenesis/degradation</keyword>
<evidence type="ECO:0000256" key="6">
    <source>
        <dbReference type="ARBA" id="ARBA00022984"/>
    </source>
</evidence>
<evidence type="ECO:0000256" key="13">
    <source>
        <dbReference type="PROSITE-ProRule" id="PRU01373"/>
    </source>
</evidence>
<dbReference type="EMBL" id="CP017316">
    <property type="protein sequence ID" value="AOT61148.1"/>
    <property type="molecule type" value="Genomic_DNA"/>
</dbReference>
<dbReference type="CDD" id="cd16913">
    <property type="entry name" value="YkuD_like"/>
    <property type="match status" value="1"/>
</dbReference>
<keyword evidence="8" id="KW-0564">Palmitate</keyword>
<evidence type="ECO:0000259" key="15">
    <source>
        <dbReference type="PROSITE" id="PS52029"/>
    </source>
</evidence>
<keyword evidence="17" id="KW-1185">Reference proteome</keyword>
<dbReference type="AlphaFoldDB" id="A0A1D8G6X2"/>
<keyword evidence="7" id="KW-0472">Membrane</keyword>
<dbReference type="InterPro" id="IPR050979">
    <property type="entry name" value="LD-transpeptidase"/>
</dbReference>
<dbReference type="GO" id="GO:0008360">
    <property type="term" value="P:regulation of cell shape"/>
    <property type="evidence" value="ECO:0007669"/>
    <property type="project" value="UniProtKB-UniRule"/>
</dbReference>
<dbReference type="PROSITE" id="PS52029">
    <property type="entry name" value="LD_TPASE"/>
    <property type="match status" value="1"/>
</dbReference>
<keyword evidence="3 16" id="KW-0808">Transferase</keyword>
<reference evidence="16 17" key="1">
    <citation type="submission" date="2016-09" db="EMBL/GenBank/DDBJ databases">
        <title>Streptomyces rubrolavendulae MJM4426 Genome sequencing and assembly.</title>
        <authorList>
            <person name="Kim J.-G."/>
        </authorList>
    </citation>
    <scope>NUCLEOTIDE SEQUENCE [LARGE SCALE GENOMIC DNA]</scope>
    <source>
        <strain evidence="16 17">MJM4426</strain>
    </source>
</reference>
<dbReference type="InterPro" id="IPR038063">
    <property type="entry name" value="Transpep_catalytic_dom"/>
</dbReference>
<protein>
    <submittedName>
        <fullName evidence="16">Putative L,D-transpeptidase LppS</fullName>
        <ecNumber evidence="16">2.-.-.-</ecNumber>
    </submittedName>
</protein>
<dbReference type="STRING" id="285473.A4G23_04026"/>
<dbReference type="FunFam" id="2.40.440.10:FF:000005">
    <property type="entry name" value="L,D-transpeptidase 2"/>
    <property type="match status" value="1"/>
</dbReference>
<evidence type="ECO:0000313" key="17">
    <source>
        <dbReference type="Proteomes" id="UP000095349"/>
    </source>
</evidence>
<dbReference type="InterPro" id="IPR005490">
    <property type="entry name" value="LD_TPept_cat_dom"/>
</dbReference>
<keyword evidence="9" id="KW-0449">Lipoprotein</keyword>
<dbReference type="Gene3D" id="2.40.440.10">
    <property type="entry name" value="L,D-transpeptidase catalytic domain-like"/>
    <property type="match status" value="1"/>
</dbReference>
<keyword evidence="2" id="KW-1003">Cell membrane</keyword>
<dbReference type="PANTHER" id="PTHR30582">
    <property type="entry name" value="L,D-TRANSPEPTIDASE"/>
    <property type="match status" value="1"/>
</dbReference>
<keyword evidence="6 13" id="KW-0573">Peptidoglycan synthesis</keyword>
<dbReference type="GO" id="GO:0018104">
    <property type="term" value="P:peptidoglycan-protein cross-linking"/>
    <property type="evidence" value="ECO:0007669"/>
    <property type="project" value="TreeGrafter"/>
</dbReference>
<feature type="region of interest" description="Disordered" evidence="14">
    <location>
        <begin position="1"/>
        <end position="40"/>
    </location>
</feature>
<feature type="active site" description="Proton donor/acceptor" evidence="13">
    <location>
        <position position="384"/>
    </location>
</feature>
<evidence type="ECO:0000256" key="2">
    <source>
        <dbReference type="ARBA" id="ARBA00022475"/>
    </source>
</evidence>
<evidence type="ECO:0000256" key="10">
    <source>
        <dbReference type="ARBA" id="ARBA00023315"/>
    </source>
</evidence>
<gene>
    <name evidence="16" type="primary">lppS_3</name>
    <name evidence="16" type="ORF">A4G23_04026</name>
</gene>
<evidence type="ECO:0000256" key="5">
    <source>
        <dbReference type="ARBA" id="ARBA00022960"/>
    </source>
</evidence>
<comment type="pathway">
    <text evidence="12">Glycan biosynthesis.</text>
</comment>
<evidence type="ECO:0000256" key="11">
    <source>
        <dbReference type="ARBA" id="ARBA00023316"/>
    </source>
</evidence>
<name>A0A1D8G6X2_9ACTN</name>
<sequence length="464" mass="49269">MAASAGGGAARTGDAEGTGRRTGPGTAPPAPRSPADRAVADRAVAPRTAAIRATAVRSAAARTAIRSAVVWAVAVAALAGCGAGGVLEGLGGKAGWGRDEAISVAPHDGARDVPPDGRLEVRVPEGRLESVRVRGARDAEAAEVPGTVAPDGRSWRPRPGTRLALAARYAVDAVAVDGDGRRTVRRTEFATRVPDRRFVAYFAPEDRATVGTGMIVTFRFNRPVRDRAAVERAIRVTADPPVEVAGHWFGAERLDVRPARYWRPGTRVTVELRLRDVEAAPGVYGVQRLTTRFTVGRSQVSRVDAAAHTMEVRRDGRLLATVPITAGAPKTTTYNGRMVVTELHEVTRMNGATVGFTDADGKSEYDIKDVPHAMRLTESGTFLHGNYWAERSVFGASNVSHGCVGLRDVKGGSADSPAGWFFDRTLVGDVVEVVNSRDRTVAAGNGLSGWNMSWARWKAGSALR</sequence>
<dbReference type="UniPathway" id="UPA00219"/>
<dbReference type="GO" id="GO:0005576">
    <property type="term" value="C:extracellular region"/>
    <property type="evidence" value="ECO:0007669"/>
    <property type="project" value="TreeGrafter"/>
</dbReference>
<dbReference type="SUPFAM" id="SSF141523">
    <property type="entry name" value="L,D-transpeptidase catalytic domain-like"/>
    <property type="match status" value="1"/>
</dbReference>
<dbReference type="Proteomes" id="UP000095349">
    <property type="component" value="Chromosome"/>
</dbReference>